<evidence type="ECO:0000313" key="2">
    <source>
        <dbReference type="EMBL" id="QDV18388.1"/>
    </source>
</evidence>
<evidence type="ECO:0000259" key="1">
    <source>
        <dbReference type="Pfam" id="PF09346"/>
    </source>
</evidence>
<reference evidence="2 3" key="1">
    <citation type="submission" date="2019-02" db="EMBL/GenBank/DDBJ databases">
        <title>Deep-cultivation of Planctomycetes and their phenomic and genomic characterization uncovers novel biology.</title>
        <authorList>
            <person name="Wiegand S."/>
            <person name="Jogler M."/>
            <person name="Boedeker C."/>
            <person name="Pinto D."/>
            <person name="Vollmers J."/>
            <person name="Rivas-Marin E."/>
            <person name="Kohn T."/>
            <person name="Peeters S.H."/>
            <person name="Heuer A."/>
            <person name="Rast P."/>
            <person name="Oberbeckmann S."/>
            <person name="Bunk B."/>
            <person name="Jeske O."/>
            <person name="Meyerdierks A."/>
            <person name="Storesund J.E."/>
            <person name="Kallscheuer N."/>
            <person name="Luecker S."/>
            <person name="Lage O.M."/>
            <person name="Pohl T."/>
            <person name="Merkel B.J."/>
            <person name="Hornburger P."/>
            <person name="Mueller R.-W."/>
            <person name="Bruemmer F."/>
            <person name="Labrenz M."/>
            <person name="Spormann A.M."/>
            <person name="Op den Camp H."/>
            <person name="Overmann J."/>
            <person name="Amann R."/>
            <person name="Jetten M.S.M."/>
            <person name="Mascher T."/>
            <person name="Medema M.H."/>
            <person name="Devos D.P."/>
            <person name="Kaster A.-K."/>
            <person name="Ovreas L."/>
            <person name="Rohde M."/>
            <person name="Galperin M.Y."/>
            <person name="Jogler C."/>
        </authorList>
    </citation>
    <scope>NUCLEOTIDE SEQUENCE [LARGE SCALE GENOMIC DNA]</scope>
    <source>
        <strain evidence="2 3">Pan153</strain>
    </source>
</reference>
<dbReference type="RefSeq" id="WP_145456651.1">
    <property type="nucleotide sequence ID" value="NZ_CP036317.1"/>
</dbReference>
<proteinExistence type="predicted"/>
<protein>
    <submittedName>
        <fullName evidence="2">SMI1 / KNR4 family protein</fullName>
    </submittedName>
</protein>
<dbReference type="SUPFAM" id="SSF160631">
    <property type="entry name" value="SMI1/KNR4-like"/>
    <property type="match status" value="1"/>
</dbReference>
<dbReference type="Gene3D" id="3.40.1580.10">
    <property type="entry name" value="SMI1/KNR4-like"/>
    <property type="match status" value="1"/>
</dbReference>
<dbReference type="EMBL" id="CP036317">
    <property type="protein sequence ID" value="QDV18388.1"/>
    <property type="molecule type" value="Genomic_DNA"/>
</dbReference>
<dbReference type="Proteomes" id="UP000320839">
    <property type="component" value="Chromosome"/>
</dbReference>
<dbReference type="AlphaFoldDB" id="A0A518FPW9"/>
<dbReference type="InterPro" id="IPR018958">
    <property type="entry name" value="Knr4/Smi1-like_dom"/>
</dbReference>
<gene>
    <name evidence="2" type="ORF">Pan153_30460</name>
</gene>
<name>A0A518FPW9_9PLAN</name>
<feature type="domain" description="Knr4/Smi1-like" evidence="1">
    <location>
        <begin position="24"/>
        <end position="139"/>
    </location>
</feature>
<accession>A0A518FPW9</accession>
<organism evidence="2 3">
    <name type="scientific">Gimesia panareensis</name>
    <dbReference type="NCBI Taxonomy" id="2527978"/>
    <lineage>
        <taxon>Bacteria</taxon>
        <taxon>Pseudomonadati</taxon>
        <taxon>Planctomycetota</taxon>
        <taxon>Planctomycetia</taxon>
        <taxon>Planctomycetales</taxon>
        <taxon>Planctomycetaceae</taxon>
        <taxon>Gimesia</taxon>
    </lineage>
</organism>
<sequence>MQKPERLKERLLRAELCSPDELKGCSQKQLREIEKCARAPLPADYLEALSLIGCHAGDFMGDLDFFYPAMLALTDRTRELLAESISLPEDSFVFADRYGEQILFFRLSEKQKGAIFKWSAEEPEQFSKVFNSFGEFLEEELTAHEMQAGD</sequence>
<dbReference type="OrthoDB" id="1189226at2"/>
<evidence type="ECO:0000313" key="3">
    <source>
        <dbReference type="Proteomes" id="UP000320839"/>
    </source>
</evidence>
<dbReference type="InterPro" id="IPR037883">
    <property type="entry name" value="Knr4/Smi1-like_sf"/>
</dbReference>
<dbReference type="Pfam" id="PF09346">
    <property type="entry name" value="SMI1_KNR4"/>
    <property type="match status" value="1"/>
</dbReference>